<evidence type="ECO:0000313" key="3">
    <source>
        <dbReference type="Proteomes" id="UP000518887"/>
    </source>
</evidence>
<evidence type="ECO:0000256" key="1">
    <source>
        <dbReference type="SAM" id="SignalP"/>
    </source>
</evidence>
<dbReference type="AlphaFoldDB" id="A0A7W8LN05"/>
<comment type="caution">
    <text evidence="2">The sequence shown here is derived from an EMBL/GenBank/DDBJ whole genome shotgun (WGS) entry which is preliminary data.</text>
</comment>
<keyword evidence="3" id="KW-1185">Reference proteome</keyword>
<gene>
    <name evidence="2" type="ORF">HNP76_002500</name>
</gene>
<organism evidence="2 3">
    <name type="scientific">Treponema ruminis</name>
    <dbReference type="NCBI Taxonomy" id="744515"/>
    <lineage>
        <taxon>Bacteria</taxon>
        <taxon>Pseudomonadati</taxon>
        <taxon>Spirochaetota</taxon>
        <taxon>Spirochaetia</taxon>
        <taxon>Spirochaetales</taxon>
        <taxon>Treponemataceae</taxon>
        <taxon>Treponema</taxon>
    </lineage>
</organism>
<dbReference type="RefSeq" id="WP_184661013.1">
    <property type="nucleotide sequence ID" value="NZ_JACHFQ010000008.1"/>
</dbReference>
<protein>
    <submittedName>
        <fullName evidence="2">Uncharacterized protein</fullName>
    </submittedName>
</protein>
<sequence>MKKNILLLALTLAGLSSAFSAGMKNDTDVTFSVTPIDKDEEDKVQFGGSYLLVDSKLNDDYVTLGGKLYYRLNKTDSKEEESQKLEVKRAFAKVRPFGNEIFEFALGKLYSYYLTGGYFALTETYTGASRWGKTGIGVKSEYNGFTVGAAMPLTESYVAFKKDWGLNFAASYNFSSINKELPLTLGFDLQYGATADGEADVNSVSEKDFSECFAANFSKRNFSIFKTFSVFLAFSHNAEPYVANSMLSPVQNKKVADLKQTNLFSLAIRPTIGRIRITSESEIGHSVEGDMIPLYTALQVYAPIHGIFAIKPMAGYYAAYDTNDSAKSFDTWEFYPRVMLEFEKWTITAGWDAFYKKIADSEYRWTWTVPITAKLKVGE</sequence>
<accession>A0A7W8LN05</accession>
<dbReference type="EMBL" id="JACHFQ010000008">
    <property type="protein sequence ID" value="MBB5227104.1"/>
    <property type="molecule type" value="Genomic_DNA"/>
</dbReference>
<reference evidence="2 3" key="1">
    <citation type="submission" date="2020-08" db="EMBL/GenBank/DDBJ databases">
        <title>Genomic Encyclopedia of Type Strains, Phase IV (KMG-IV): sequencing the most valuable type-strain genomes for metagenomic binning, comparative biology and taxonomic classification.</title>
        <authorList>
            <person name="Goeker M."/>
        </authorList>
    </citation>
    <scope>NUCLEOTIDE SEQUENCE [LARGE SCALE GENOMIC DNA]</scope>
    <source>
        <strain evidence="2 3">DSM 103462</strain>
    </source>
</reference>
<name>A0A7W8LN05_9SPIR</name>
<feature type="signal peptide" evidence="1">
    <location>
        <begin position="1"/>
        <end position="21"/>
    </location>
</feature>
<proteinExistence type="predicted"/>
<keyword evidence="1" id="KW-0732">Signal</keyword>
<feature type="chain" id="PRO_5030668879" evidence="1">
    <location>
        <begin position="22"/>
        <end position="379"/>
    </location>
</feature>
<dbReference type="Proteomes" id="UP000518887">
    <property type="component" value="Unassembled WGS sequence"/>
</dbReference>
<evidence type="ECO:0000313" key="2">
    <source>
        <dbReference type="EMBL" id="MBB5227104.1"/>
    </source>
</evidence>